<keyword evidence="1" id="KW-0175">Coiled coil</keyword>
<feature type="compositionally biased region" description="Basic residues" evidence="2">
    <location>
        <begin position="395"/>
        <end position="408"/>
    </location>
</feature>
<name>A0ABQ8X8M3_9EUKA</name>
<accession>A0ABQ8X8M3</accession>
<feature type="compositionally biased region" description="Polar residues" evidence="2">
    <location>
        <begin position="92"/>
        <end position="101"/>
    </location>
</feature>
<feature type="compositionally biased region" description="Basic residues" evidence="2">
    <location>
        <begin position="441"/>
        <end position="456"/>
    </location>
</feature>
<sequence>MSQNQELELFRFYPLLWQFGDYLFRKVKNDQIFCLSKFTQKFLNKYSHNPELVKLLVPRINLIKSLFNQNYVFVRPDPGSRARARKRNKKNQALTSKPNSSGVYELQENNFYLSQTWRKILLYDHHLKDYSTDKSMSSGKKVSSRANRTIGVLGFSISKMLQNEPCTREMIESGTGFSRQRICTVLSIYKSINLISDDQSNSYVYWNHGNGEALSEGRQYIRNVLLLRKKKRELAQRVLQLSKKMNKKINEKIENIENGIKKENQKKTTKIKRLQSARESIKGISLMVKFLTLLKIKNTTATNMTEESKNGNENNIQEERDEDEDQDEDEDDNGIEIENAQNEDLNRSIASSQLIKQAKKAIDSIQESKKTLCRLSEESKKHIEFNKILFKKKVQQTNKKKKKKKKSKPNSAISSLASLSTATSDLSFMKKSTNENIIKNKGSKKKKSTIKPKRKNSYNTDVSNKKKVHQKKKKKKLKANKSKSLTKNKLKKKYNKRKQSKNHFRHNHSHSHNHSHKYKYKIQEETINDRLIEKWRKKSSEETEAILAILRLKTEKTETIEPITLMIDHGIQQLGNSSNSISFMKLVEQK</sequence>
<dbReference type="Proteomes" id="UP001150062">
    <property type="component" value="Unassembled WGS sequence"/>
</dbReference>
<reference evidence="3" key="1">
    <citation type="submission" date="2022-08" db="EMBL/GenBank/DDBJ databases">
        <title>Novel sulfate-reducing endosymbionts in the free-living metamonad Anaeramoeba.</title>
        <authorList>
            <person name="Jerlstrom-Hultqvist J."/>
            <person name="Cepicka I."/>
            <person name="Gallot-Lavallee L."/>
            <person name="Salas-Leiva D."/>
            <person name="Curtis B.A."/>
            <person name="Zahonova K."/>
            <person name="Pipaliya S."/>
            <person name="Dacks J."/>
            <person name="Roger A.J."/>
        </authorList>
    </citation>
    <scope>NUCLEOTIDE SEQUENCE</scope>
    <source>
        <strain evidence="3">Schooner1</strain>
    </source>
</reference>
<feature type="region of interest" description="Disordered" evidence="2">
    <location>
        <begin position="304"/>
        <end position="331"/>
    </location>
</feature>
<evidence type="ECO:0000313" key="4">
    <source>
        <dbReference type="Proteomes" id="UP001150062"/>
    </source>
</evidence>
<evidence type="ECO:0000313" key="3">
    <source>
        <dbReference type="EMBL" id="KAJ6229031.1"/>
    </source>
</evidence>
<organism evidence="3 4">
    <name type="scientific">Anaeramoeba flamelloides</name>
    <dbReference type="NCBI Taxonomy" id="1746091"/>
    <lineage>
        <taxon>Eukaryota</taxon>
        <taxon>Metamonada</taxon>
        <taxon>Anaeramoebidae</taxon>
        <taxon>Anaeramoeba</taxon>
    </lineage>
</organism>
<gene>
    <name evidence="3" type="ORF">M0813_08531</name>
</gene>
<dbReference type="EMBL" id="JAOAOG010000325">
    <property type="protein sequence ID" value="KAJ6229031.1"/>
    <property type="molecule type" value="Genomic_DNA"/>
</dbReference>
<feature type="region of interest" description="Disordered" evidence="2">
    <location>
        <begin position="78"/>
        <end position="101"/>
    </location>
</feature>
<feature type="coiled-coil region" evidence="1">
    <location>
        <begin position="231"/>
        <end position="266"/>
    </location>
</feature>
<proteinExistence type="predicted"/>
<protein>
    <submittedName>
        <fullName evidence="3">Uncharacterized protein</fullName>
    </submittedName>
</protein>
<evidence type="ECO:0000256" key="2">
    <source>
        <dbReference type="SAM" id="MobiDB-lite"/>
    </source>
</evidence>
<feature type="compositionally biased region" description="Basic residues" evidence="2">
    <location>
        <begin position="465"/>
        <end position="517"/>
    </location>
</feature>
<keyword evidence="4" id="KW-1185">Reference proteome</keyword>
<feature type="compositionally biased region" description="Acidic residues" evidence="2">
    <location>
        <begin position="319"/>
        <end position="331"/>
    </location>
</feature>
<feature type="region of interest" description="Disordered" evidence="2">
    <location>
        <begin position="436"/>
        <end position="517"/>
    </location>
</feature>
<evidence type="ECO:0000256" key="1">
    <source>
        <dbReference type="SAM" id="Coils"/>
    </source>
</evidence>
<feature type="region of interest" description="Disordered" evidence="2">
    <location>
        <begin position="395"/>
        <end position="415"/>
    </location>
</feature>
<comment type="caution">
    <text evidence="3">The sequence shown here is derived from an EMBL/GenBank/DDBJ whole genome shotgun (WGS) entry which is preliminary data.</text>
</comment>